<reference evidence="1 2" key="1">
    <citation type="journal article" date="2014" name="PLoS ONE">
        <title>Genome Sequence of Candidatus Nitrososphaera evergladensis from Group I.1b Enriched from Everglades Soil Reveals Novel Genomic Features of the Ammonia-Oxidizing Archaea.</title>
        <authorList>
            <person name="Zhalnina K.V."/>
            <person name="Dias R."/>
            <person name="Leonard M.T."/>
            <person name="Dorr de Quadros P."/>
            <person name="Camargo F.A."/>
            <person name="Drew J.C."/>
            <person name="Farmerie W.G."/>
            <person name="Daroub S.H."/>
            <person name="Triplett E.W."/>
        </authorList>
    </citation>
    <scope>NUCLEOTIDE SEQUENCE [LARGE SCALE GENOMIC DNA]</scope>
    <source>
        <strain evidence="1 2">SR1</strain>
    </source>
</reference>
<sequence>MRQQLCRNQVQERGGYLGEIVVPTRKDAECLSKAIDMHAPAAPELVRDILMTYKARPLLT</sequence>
<protein>
    <submittedName>
        <fullName evidence="1">Uncharacterized protein</fullName>
    </submittedName>
</protein>
<proteinExistence type="predicted"/>
<organism evidence="1 2">
    <name type="scientific">Candidatus Nitrososphaera evergladensis SR1</name>
    <dbReference type="NCBI Taxonomy" id="1459636"/>
    <lineage>
        <taxon>Archaea</taxon>
        <taxon>Nitrososphaerota</taxon>
        <taxon>Nitrososphaeria</taxon>
        <taxon>Nitrososphaerales</taxon>
        <taxon>Nitrososphaeraceae</taxon>
        <taxon>Nitrososphaera</taxon>
    </lineage>
</organism>
<dbReference type="KEGG" id="nev:NTE_00797"/>
<dbReference type="Proteomes" id="UP000028194">
    <property type="component" value="Chromosome"/>
</dbReference>
<dbReference type="EMBL" id="CP007174">
    <property type="protein sequence ID" value="AIF82875.1"/>
    <property type="molecule type" value="Genomic_DNA"/>
</dbReference>
<evidence type="ECO:0000313" key="1">
    <source>
        <dbReference type="EMBL" id="AIF82875.1"/>
    </source>
</evidence>
<name>A0A075MNZ5_9ARCH</name>
<gene>
    <name evidence="1" type="ORF">NTE_00797</name>
</gene>
<dbReference type="AlphaFoldDB" id="A0A075MNZ5"/>
<keyword evidence="2" id="KW-1185">Reference proteome</keyword>
<accession>A0A075MNZ5</accession>
<dbReference type="HOGENOM" id="CLU_2930024_0_0_2"/>
<dbReference type="STRING" id="1459636.NTE_00797"/>
<evidence type="ECO:0000313" key="2">
    <source>
        <dbReference type="Proteomes" id="UP000028194"/>
    </source>
</evidence>